<dbReference type="eggNOG" id="COG0456">
    <property type="taxonomic scope" value="Bacteria"/>
</dbReference>
<dbReference type="EC" id="2.3.1.128" evidence="4"/>
<dbReference type="Pfam" id="PF00583">
    <property type="entry name" value="Acetyltransf_1"/>
    <property type="match status" value="1"/>
</dbReference>
<dbReference type="InterPro" id="IPR050680">
    <property type="entry name" value="YpeA/RimI_acetyltransf"/>
</dbReference>
<dbReference type="GO" id="GO:0016747">
    <property type="term" value="F:acyltransferase activity, transferring groups other than amino-acyl groups"/>
    <property type="evidence" value="ECO:0007669"/>
    <property type="project" value="InterPro"/>
</dbReference>
<feature type="domain" description="N-acetyltransferase" evidence="3">
    <location>
        <begin position="1"/>
        <end position="130"/>
    </location>
</feature>
<dbReference type="AlphaFoldDB" id="A9BB16"/>
<evidence type="ECO:0000313" key="5">
    <source>
        <dbReference type="Proteomes" id="UP000000788"/>
    </source>
</evidence>
<dbReference type="SUPFAM" id="SSF55729">
    <property type="entry name" value="Acyl-CoA N-acyltransferases (Nat)"/>
    <property type="match status" value="1"/>
</dbReference>
<gene>
    <name evidence="4" type="ordered locus">P9211_10971</name>
</gene>
<evidence type="ECO:0000256" key="2">
    <source>
        <dbReference type="ARBA" id="ARBA00023315"/>
    </source>
</evidence>
<organism evidence="4 5">
    <name type="scientific">Prochlorococcus marinus (strain MIT 9211)</name>
    <dbReference type="NCBI Taxonomy" id="93059"/>
    <lineage>
        <taxon>Bacteria</taxon>
        <taxon>Bacillati</taxon>
        <taxon>Cyanobacteriota</taxon>
        <taxon>Cyanophyceae</taxon>
        <taxon>Synechococcales</taxon>
        <taxon>Prochlorococcaceae</taxon>
        <taxon>Prochlorococcus</taxon>
    </lineage>
</organism>
<dbReference type="EMBL" id="CP000878">
    <property type="protein sequence ID" value="ABX09028.1"/>
    <property type="molecule type" value="Genomic_DNA"/>
</dbReference>
<keyword evidence="2 4" id="KW-0012">Acyltransferase</keyword>
<reference evidence="4 5" key="1">
    <citation type="journal article" date="2007" name="PLoS Genet.">
        <title>Patterns and implications of gene gain and loss in the evolution of Prochlorococcus.</title>
        <authorList>
            <person name="Kettler G.C."/>
            <person name="Martiny A.C."/>
            <person name="Huang K."/>
            <person name="Zucker J."/>
            <person name="Coleman M.L."/>
            <person name="Rodrigue S."/>
            <person name="Chen F."/>
            <person name="Lapidus A."/>
            <person name="Ferriera S."/>
            <person name="Johnson J."/>
            <person name="Steglich C."/>
            <person name="Church G.M."/>
            <person name="Richardson P."/>
            <person name="Chisholm S.W."/>
        </authorList>
    </citation>
    <scope>NUCLEOTIDE SEQUENCE [LARGE SCALE GENOMIC DNA]</scope>
    <source>
        <strain evidence="5">MIT 9211</strain>
    </source>
</reference>
<dbReference type="Proteomes" id="UP000000788">
    <property type="component" value="Chromosome"/>
</dbReference>
<dbReference type="InterPro" id="IPR016181">
    <property type="entry name" value="Acyl_CoA_acyltransferase"/>
</dbReference>
<evidence type="ECO:0000259" key="3">
    <source>
        <dbReference type="PROSITE" id="PS51186"/>
    </source>
</evidence>
<dbReference type="PANTHER" id="PTHR43420:SF44">
    <property type="entry name" value="ACETYLTRANSFERASE YPEA"/>
    <property type="match status" value="1"/>
</dbReference>
<dbReference type="InterPro" id="IPR000182">
    <property type="entry name" value="GNAT_dom"/>
</dbReference>
<dbReference type="OrthoDB" id="9794566at2"/>
<dbReference type="HOGENOM" id="CLU_013985_23_1_3"/>
<accession>A9BB16</accession>
<dbReference type="PROSITE" id="PS51186">
    <property type="entry name" value="GNAT"/>
    <property type="match status" value="1"/>
</dbReference>
<dbReference type="STRING" id="93059.P9211_10971"/>
<evidence type="ECO:0000256" key="1">
    <source>
        <dbReference type="ARBA" id="ARBA00022679"/>
    </source>
</evidence>
<name>A9BB16_PROM4</name>
<keyword evidence="5" id="KW-1185">Reference proteome</keyword>
<protein>
    <submittedName>
        <fullName evidence="4">Putative ribosomal-protein-alanine acetyltransferase</fullName>
        <ecNumber evidence="4">2.3.1.128</ecNumber>
    </submittedName>
</protein>
<dbReference type="CDD" id="cd04301">
    <property type="entry name" value="NAT_SF"/>
    <property type="match status" value="1"/>
</dbReference>
<evidence type="ECO:0000313" key="4">
    <source>
        <dbReference type="EMBL" id="ABX09028.1"/>
    </source>
</evidence>
<keyword evidence="1 4" id="KW-0808">Transferase</keyword>
<dbReference type="Gene3D" id="3.40.630.30">
    <property type="match status" value="1"/>
</dbReference>
<sequence length="131" mass="14839">MRLNDIALNGLWSKSQWEYELKSDYRHCLGVSEQESLIAISCGWIVANQLDITAVAVDPRYRRLGLGSKILCALINHAKSKGATNATLEVNEENIDGINFYRSLGFLQVGYRKNYYKDLSSAILFSLYIDQ</sequence>
<proteinExistence type="predicted"/>
<dbReference type="PANTHER" id="PTHR43420">
    <property type="entry name" value="ACETYLTRANSFERASE"/>
    <property type="match status" value="1"/>
</dbReference>
<dbReference type="KEGG" id="pmj:P9211_10971"/>